<dbReference type="OrthoDB" id="2788844at2759"/>
<dbReference type="InParanoid" id="A0A409YQM0"/>
<reference evidence="1 2" key="1">
    <citation type="journal article" date="2018" name="Evol. Lett.">
        <title>Horizontal gene cluster transfer increased hallucinogenic mushroom diversity.</title>
        <authorList>
            <person name="Reynolds H.T."/>
            <person name="Vijayakumar V."/>
            <person name="Gluck-Thaler E."/>
            <person name="Korotkin H.B."/>
            <person name="Matheny P.B."/>
            <person name="Slot J.C."/>
        </authorList>
    </citation>
    <scope>NUCLEOTIDE SEQUENCE [LARGE SCALE GENOMIC DNA]</scope>
    <source>
        <strain evidence="1 2">SRW20</strain>
    </source>
</reference>
<dbReference type="AlphaFoldDB" id="A0A409YQM0"/>
<gene>
    <name evidence="1" type="ORF">CVT26_011635</name>
</gene>
<keyword evidence="2" id="KW-1185">Reference proteome</keyword>
<protein>
    <submittedName>
        <fullName evidence="1">Uncharacterized protein</fullName>
    </submittedName>
</protein>
<proteinExistence type="predicted"/>
<dbReference type="Proteomes" id="UP000284706">
    <property type="component" value="Unassembled WGS sequence"/>
</dbReference>
<name>A0A409YQM0_9AGAR</name>
<evidence type="ECO:0000313" key="2">
    <source>
        <dbReference type="Proteomes" id="UP000284706"/>
    </source>
</evidence>
<accession>A0A409YQM0</accession>
<organism evidence="1 2">
    <name type="scientific">Gymnopilus dilepis</name>
    <dbReference type="NCBI Taxonomy" id="231916"/>
    <lineage>
        <taxon>Eukaryota</taxon>
        <taxon>Fungi</taxon>
        <taxon>Dikarya</taxon>
        <taxon>Basidiomycota</taxon>
        <taxon>Agaricomycotina</taxon>
        <taxon>Agaricomycetes</taxon>
        <taxon>Agaricomycetidae</taxon>
        <taxon>Agaricales</taxon>
        <taxon>Agaricineae</taxon>
        <taxon>Hymenogastraceae</taxon>
        <taxon>Gymnopilus</taxon>
    </lineage>
</organism>
<comment type="caution">
    <text evidence="1">The sequence shown here is derived from an EMBL/GenBank/DDBJ whole genome shotgun (WGS) entry which is preliminary data.</text>
</comment>
<evidence type="ECO:0000313" key="1">
    <source>
        <dbReference type="EMBL" id="PPR05298.1"/>
    </source>
</evidence>
<sequence>MMDNPRRDEKALRYLHHNLEHDFDREAYIEAIQTQYPNCCAPEEFRMWILEWPAKLFVNSIWPGLPFTVCLLDNAATGGSSRRSGVNYFARKPPVVLRTEEWRDDGKGVRRKIGRVCVLLIWATRWHEFTIFDPYERRIRYSGSDDPGLVRRYVKHELMYTDLAHKPISRIILSQWDHETWLMLDPQSPYFGKVMDYPLNFGASGGVFSEETLGLTPAACPDWITYLEARWFGRVPRGHALGISESVTRTAIPRVMVDLPMRRTELDKPGVLPQYVADKRYLRLK</sequence>
<dbReference type="EMBL" id="NHYE01000492">
    <property type="protein sequence ID" value="PPR05298.1"/>
    <property type="molecule type" value="Genomic_DNA"/>
</dbReference>